<keyword evidence="1" id="KW-0812">Transmembrane</keyword>
<dbReference type="Proteomes" id="UP001193081">
    <property type="component" value="Unassembled WGS sequence"/>
</dbReference>
<dbReference type="PANTHER" id="PTHR40042">
    <property type="entry name" value="HYPOTHETICAL MEMBRANE SPANNING PROTEIN"/>
    <property type="match status" value="1"/>
</dbReference>
<keyword evidence="1" id="KW-1133">Transmembrane helix</keyword>
<organism evidence="2 3">
    <name type="scientific">Candidatus Chloroploca mongolica</name>
    <dbReference type="NCBI Taxonomy" id="2528176"/>
    <lineage>
        <taxon>Bacteria</taxon>
        <taxon>Bacillati</taxon>
        <taxon>Chloroflexota</taxon>
        <taxon>Chloroflexia</taxon>
        <taxon>Chloroflexales</taxon>
        <taxon>Chloroflexineae</taxon>
        <taxon>Oscillochloridaceae</taxon>
        <taxon>Candidatus Chloroploca</taxon>
    </lineage>
</organism>
<dbReference type="RefSeq" id="WP_135476097.1">
    <property type="nucleotide sequence ID" value="NZ_SIJK02000002.1"/>
</dbReference>
<dbReference type="EMBL" id="SIJK02000002">
    <property type="protein sequence ID" value="MBP1464414.1"/>
    <property type="molecule type" value="Genomic_DNA"/>
</dbReference>
<protein>
    <submittedName>
        <fullName evidence="2">DUF1405 domain-containing protein</fullName>
    </submittedName>
</protein>
<dbReference type="Pfam" id="PF07187">
    <property type="entry name" value="DUF1405"/>
    <property type="match status" value="1"/>
</dbReference>
<gene>
    <name evidence="2" type="ORF">EYB53_001715</name>
</gene>
<keyword evidence="1" id="KW-0472">Membrane</keyword>
<evidence type="ECO:0000256" key="1">
    <source>
        <dbReference type="SAM" id="Phobius"/>
    </source>
</evidence>
<reference evidence="2 3" key="1">
    <citation type="submission" date="2021-03" db="EMBL/GenBank/DDBJ databases">
        <authorList>
            <person name="Grouzdev D.S."/>
        </authorList>
    </citation>
    <scope>NUCLEOTIDE SEQUENCE [LARGE SCALE GENOMIC DNA]</scope>
    <source>
        <strain evidence="2 3">M50-1</strain>
    </source>
</reference>
<dbReference type="InterPro" id="IPR009845">
    <property type="entry name" value="DUF1405"/>
</dbReference>
<proteinExistence type="predicted"/>
<accession>A0ABS4D4Q3</accession>
<keyword evidence="3" id="KW-1185">Reference proteome</keyword>
<name>A0ABS4D4Q3_9CHLR</name>
<evidence type="ECO:0000313" key="3">
    <source>
        <dbReference type="Proteomes" id="UP001193081"/>
    </source>
</evidence>
<feature type="transmembrane region" description="Helical" evidence="1">
    <location>
        <begin position="114"/>
        <end position="134"/>
    </location>
</feature>
<feature type="transmembrane region" description="Helical" evidence="1">
    <location>
        <begin position="50"/>
        <end position="73"/>
    </location>
</feature>
<evidence type="ECO:0000313" key="2">
    <source>
        <dbReference type="EMBL" id="MBP1464414.1"/>
    </source>
</evidence>
<feature type="transmembrane region" description="Helical" evidence="1">
    <location>
        <begin position="20"/>
        <end position="38"/>
    </location>
</feature>
<feature type="transmembrane region" description="Helical" evidence="1">
    <location>
        <begin position="80"/>
        <end position="102"/>
    </location>
</feature>
<feature type="transmembrane region" description="Helical" evidence="1">
    <location>
        <begin position="141"/>
        <end position="157"/>
    </location>
</feature>
<feature type="transmembrane region" description="Helical" evidence="1">
    <location>
        <begin position="169"/>
        <end position="194"/>
    </location>
</feature>
<dbReference type="PANTHER" id="PTHR40042:SF1">
    <property type="entry name" value="DUF1405 DOMAIN-CONTAINING PROTEIN"/>
    <property type="match status" value="1"/>
</dbReference>
<sequence>MQHFLRLLEWILALILRQPLLFWAAMGANLVGVVWGGWIWYGPQLAAAPWWAWLFIPDCPAAALWATIAFLGLRYGRAWGWFNAFAAFACIKYGLWTLAFWLRHWSVVGAFEPLEVMLFVSHMGLTAEGVLLALRIGSLRLPVRLSIIGWFALSIWVDYGLGHHPPLTYAVPVAFVFWVATGLTTLLGMALLLLPTRLEVLEKKL</sequence>
<comment type="caution">
    <text evidence="2">The sequence shown here is derived from an EMBL/GenBank/DDBJ whole genome shotgun (WGS) entry which is preliminary data.</text>
</comment>